<dbReference type="OrthoDB" id="103556at2"/>
<evidence type="ECO:0008006" key="3">
    <source>
        <dbReference type="Google" id="ProtNLM"/>
    </source>
</evidence>
<evidence type="ECO:0000313" key="1">
    <source>
        <dbReference type="EMBL" id="TWU35653.1"/>
    </source>
</evidence>
<name>A0A5C6DEK6_9BACT</name>
<protein>
    <recommendedName>
        <fullName evidence="3">Rad50/SbcC-type AAA domain-containing protein</fullName>
    </recommendedName>
</protein>
<gene>
    <name evidence="1" type="ORF">Q31b_50880</name>
</gene>
<reference evidence="1 2" key="1">
    <citation type="submission" date="2019-02" db="EMBL/GenBank/DDBJ databases">
        <title>Deep-cultivation of Planctomycetes and their phenomic and genomic characterization uncovers novel biology.</title>
        <authorList>
            <person name="Wiegand S."/>
            <person name="Jogler M."/>
            <person name="Boedeker C."/>
            <person name="Pinto D."/>
            <person name="Vollmers J."/>
            <person name="Rivas-Marin E."/>
            <person name="Kohn T."/>
            <person name="Peeters S.H."/>
            <person name="Heuer A."/>
            <person name="Rast P."/>
            <person name="Oberbeckmann S."/>
            <person name="Bunk B."/>
            <person name="Jeske O."/>
            <person name="Meyerdierks A."/>
            <person name="Storesund J.E."/>
            <person name="Kallscheuer N."/>
            <person name="Luecker S."/>
            <person name="Lage O.M."/>
            <person name="Pohl T."/>
            <person name="Merkel B.J."/>
            <person name="Hornburger P."/>
            <person name="Mueller R.-W."/>
            <person name="Bruemmer F."/>
            <person name="Labrenz M."/>
            <person name="Spormann A.M."/>
            <person name="Op Den Camp H."/>
            <person name="Overmann J."/>
            <person name="Amann R."/>
            <person name="Jetten M.S.M."/>
            <person name="Mascher T."/>
            <person name="Medema M.H."/>
            <person name="Devos D.P."/>
            <person name="Kaster A.-K."/>
            <person name="Ovreas L."/>
            <person name="Rohde M."/>
            <person name="Galperin M.Y."/>
            <person name="Jogler C."/>
        </authorList>
    </citation>
    <scope>NUCLEOTIDE SEQUENCE [LARGE SCALE GENOMIC DNA]</scope>
    <source>
        <strain evidence="1 2">Q31b</strain>
    </source>
</reference>
<sequence>MTDYGFYIERVWLTGPDVAEAAVDFQDGLNVVSGPSNTGKTYISQCIDYAFGRKNAPKEIPEARGYDELHVRIQPRSKPQSLTIRRSLRCGNTGTVSEIGDERVLKATHSDDRDDNISALLLELCGLRNKRITTNGKGKTRSVSFRDISHLTIISEEQIIRNDSPIWSGNYQEHTLRQSIFRLLLTGVDDSSVIEKKEEKVSRAENRGKGEVLEKIKSDLQVQIAQYNSRGSADELRSQRDRLARTINELSAFLETQKQDLAGIESERLQTWTELQRIESRQEVVEQLLVRFSLLAEQYESDRRRLESINEVGNRLEELSEERCPICGAPSEYHSEDHKEGSVSPEEVSVAAAAEITKVNRLQKDLTDTIRDTRNESDDLASQRVLLETSLTQVTQRLHGEYQPKVADTLQQYQQLLKQQTSIAELIGLYDRLEQLEAIEFEAKAILAAETSGDPIITKISSDLAAPFCLEVERLLEAWQLPDRGRVAFSESSQDIVIGDRARRVDGKGIRAITHAAFSFALNNYCVNRKLPTSSIVILDSPLVVYREPDETELEFSLDVKANFYSQLANGSDDRQVVIFENDDPPTDLSETVNMIHFTKSEDGRYGFIPRNLDAADSGE</sequence>
<dbReference type="Gene3D" id="3.40.50.300">
    <property type="entry name" value="P-loop containing nucleotide triphosphate hydrolases"/>
    <property type="match status" value="1"/>
</dbReference>
<dbReference type="Proteomes" id="UP000315471">
    <property type="component" value="Unassembled WGS sequence"/>
</dbReference>
<dbReference type="AlphaFoldDB" id="A0A5C6DEK6"/>
<keyword evidence="2" id="KW-1185">Reference proteome</keyword>
<proteinExistence type="predicted"/>
<dbReference type="RefSeq" id="WP_146602195.1">
    <property type="nucleotide sequence ID" value="NZ_SJPY01000009.1"/>
</dbReference>
<dbReference type="SUPFAM" id="SSF52540">
    <property type="entry name" value="P-loop containing nucleoside triphosphate hydrolases"/>
    <property type="match status" value="1"/>
</dbReference>
<dbReference type="InterPro" id="IPR027417">
    <property type="entry name" value="P-loop_NTPase"/>
</dbReference>
<evidence type="ECO:0000313" key="2">
    <source>
        <dbReference type="Proteomes" id="UP000315471"/>
    </source>
</evidence>
<dbReference type="EMBL" id="SJPY01000009">
    <property type="protein sequence ID" value="TWU35653.1"/>
    <property type="molecule type" value="Genomic_DNA"/>
</dbReference>
<accession>A0A5C6DEK6</accession>
<comment type="caution">
    <text evidence="1">The sequence shown here is derived from an EMBL/GenBank/DDBJ whole genome shotgun (WGS) entry which is preliminary data.</text>
</comment>
<organism evidence="1 2">
    <name type="scientific">Novipirellula aureliae</name>
    <dbReference type="NCBI Taxonomy" id="2527966"/>
    <lineage>
        <taxon>Bacteria</taxon>
        <taxon>Pseudomonadati</taxon>
        <taxon>Planctomycetota</taxon>
        <taxon>Planctomycetia</taxon>
        <taxon>Pirellulales</taxon>
        <taxon>Pirellulaceae</taxon>
        <taxon>Novipirellula</taxon>
    </lineage>
</organism>